<organism evidence="1 2">
    <name type="scientific">Cerina litoralis</name>
    <dbReference type="NCBI Taxonomy" id="2874477"/>
    <lineage>
        <taxon>Bacteria</taxon>
        <taxon>Pseudomonadati</taxon>
        <taxon>Bacteroidota</taxon>
        <taxon>Flavobacteriia</taxon>
        <taxon>Flavobacteriales</taxon>
        <taxon>Flavobacteriaceae</taxon>
        <taxon>Cerina</taxon>
    </lineage>
</organism>
<comment type="caution">
    <text evidence="1">The sequence shown here is derived from an EMBL/GenBank/DDBJ whole genome shotgun (WGS) entry which is preliminary data.</text>
</comment>
<proteinExistence type="predicted"/>
<dbReference type="EMBL" id="JAIRBC010000027">
    <property type="protein sequence ID" value="MCG2462266.1"/>
    <property type="molecule type" value="Genomic_DNA"/>
</dbReference>
<protein>
    <submittedName>
        <fullName evidence="1">Phosphoribosylpyrophosphate synthetase</fullName>
    </submittedName>
</protein>
<sequence length="101" mass="11328">MENAYTSLSEAISELQKEGFTADFNLCDAGVEHKHKKIIHPASALNVVRYYRFEGDSNPEDNTVLYLIETTTGEKGLLLDAYGAYSGNVPDELMEKLKIKR</sequence>
<accession>A0AAE3EYT2</accession>
<dbReference type="RefSeq" id="WP_317903405.1">
    <property type="nucleotide sequence ID" value="NZ_JAIRBC010000027.1"/>
</dbReference>
<evidence type="ECO:0000313" key="1">
    <source>
        <dbReference type="EMBL" id="MCG2462266.1"/>
    </source>
</evidence>
<evidence type="ECO:0000313" key="2">
    <source>
        <dbReference type="Proteomes" id="UP001200642"/>
    </source>
</evidence>
<gene>
    <name evidence="1" type="ORF">K8352_16010</name>
</gene>
<keyword evidence="2" id="KW-1185">Reference proteome</keyword>
<dbReference type="Proteomes" id="UP001200642">
    <property type="component" value="Unassembled WGS sequence"/>
</dbReference>
<reference evidence="1" key="1">
    <citation type="submission" date="2023-02" db="EMBL/GenBank/DDBJ databases">
        <title>Genome of Flavobacteriaceae gen. nov. sp. strain F89.</title>
        <authorList>
            <person name="Wang Y."/>
        </authorList>
    </citation>
    <scope>NUCLEOTIDE SEQUENCE</scope>
    <source>
        <strain evidence="1">F89</strain>
    </source>
</reference>
<dbReference type="AlphaFoldDB" id="A0AAE3EYT2"/>
<name>A0AAE3EYT2_9FLAO</name>